<sequence length="151" mass="16460">MTAASGLVLLDTNILIHLLRATALGARAASEHALRSRSERSLLSIVTVGEALAFARKRGWGTSKVTALRELIQQLVIVDIHSNEVLEHYAALDAFREARGRALGKNDLWISATAAATGALLLTTDKDFDPLHQEGLLRRAWYDPAPSPRNL</sequence>
<evidence type="ECO:0000256" key="2">
    <source>
        <dbReference type="ARBA" id="ARBA00022649"/>
    </source>
</evidence>
<evidence type="ECO:0000313" key="10">
    <source>
        <dbReference type="EMBL" id="ATB39020.1"/>
    </source>
</evidence>
<organism evidence="10 11">
    <name type="scientific">Cystobacter fuscus</name>
    <dbReference type="NCBI Taxonomy" id="43"/>
    <lineage>
        <taxon>Bacteria</taxon>
        <taxon>Pseudomonadati</taxon>
        <taxon>Myxococcota</taxon>
        <taxon>Myxococcia</taxon>
        <taxon>Myxococcales</taxon>
        <taxon>Cystobacterineae</taxon>
        <taxon>Archangiaceae</taxon>
        <taxon>Cystobacter</taxon>
    </lineage>
</organism>
<dbReference type="PANTHER" id="PTHR33653">
    <property type="entry name" value="RIBONUCLEASE VAPC2"/>
    <property type="match status" value="1"/>
</dbReference>
<feature type="domain" description="PIN" evidence="9">
    <location>
        <begin position="8"/>
        <end position="129"/>
    </location>
</feature>
<proteinExistence type="inferred from homology"/>
<dbReference type="PANTHER" id="PTHR33653:SF1">
    <property type="entry name" value="RIBONUCLEASE VAPC2"/>
    <property type="match status" value="1"/>
</dbReference>
<evidence type="ECO:0000256" key="3">
    <source>
        <dbReference type="ARBA" id="ARBA00022722"/>
    </source>
</evidence>
<dbReference type="KEGG" id="cfus:CYFUS_004459"/>
<name>A0A250J642_9BACT</name>
<dbReference type="GO" id="GO:0000287">
    <property type="term" value="F:magnesium ion binding"/>
    <property type="evidence" value="ECO:0007669"/>
    <property type="project" value="UniProtKB-UniRule"/>
</dbReference>
<dbReference type="GO" id="GO:0004540">
    <property type="term" value="F:RNA nuclease activity"/>
    <property type="evidence" value="ECO:0007669"/>
    <property type="project" value="InterPro"/>
</dbReference>
<protein>
    <recommendedName>
        <fullName evidence="8">Ribonuclease VapC</fullName>
        <shortName evidence="8">RNase VapC</shortName>
        <ecNumber evidence="8">3.1.-.-</ecNumber>
    </recommendedName>
    <alternativeName>
        <fullName evidence="8">Toxin VapC</fullName>
    </alternativeName>
</protein>
<comment type="cofactor">
    <cofactor evidence="1 8">
        <name>Mg(2+)</name>
        <dbReference type="ChEBI" id="CHEBI:18420"/>
    </cofactor>
</comment>
<accession>A0A250J642</accession>
<evidence type="ECO:0000256" key="4">
    <source>
        <dbReference type="ARBA" id="ARBA00022723"/>
    </source>
</evidence>
<dbReference type="Gene3D" id="3.40.50.1010">
    <property type="entry name" value="5'-nuclease"/>
    <property type="match status" value="1"/>
</dbReference>
<dbReference type="GO" id="GO:0090729">
    <property type="term" value="F:toxin activity"/>
    <property type="evidence" value="ECO:0007669"/>
    <property type="project" value="UniProtKB-KW"/>
</dbReference>
<dbReference type="SUPFAM" id="SSF88723">
    <property type="entry name" value="PIN domain-like"/>
    <property type="match status" value="1"/>
</dbReference>
<evidence type="ECO:0000256" key="1">
    <source>
        <dbReference type="ARBA" id="ARBA00001946"/>
    </source>
</evidence>
<dbReference type="GO" id="GO:0016787">
    <property type="term" value="F:hydrolase activity"/>
    <property type="evidence" value="ECO:0007669"/>
    <property type="project" value="UniProtKB-KW"/>
</dbReference>
<dbReference type="EMBL" id="CP022098">
    <property type="protein sequence ID" value="ATB39020.1"/>
    <property type="molecule type" value="Genomic_DNA"/>
</dbReference>
<dbReference type="RefSeq" id="WP_095987111.1">
    <property type="nucleotide sequence ID" value="NZ_CP022098.1"/>
</dbReference>
<dbReference type="AlphaFoldDB" id="A0A250J642"/>
<reference evidence="10 11" key="1">
    <citation type="submission" date="2017-06" db="EMBL/GenBank/DDBJ databases">
        <title>Sequencing and comparative analysis of myxobacterial genomes.</title>
        <authorList>
            <person name="Rupp O."/>
            <person name="Goesmann A."/>
            <person name="Sogaard-Andersen L."/>
        </authorList>
    </citation>
    <scope>NUCLEOTIDE SEQUENCE [LARGE SCALE GENOMIC DNA]</scope>
    <source>
        <strain evidence="10 11">DSM 52655</strain>
    </source>
</reference>
<dbReference type="CDD" id="cd09881">
    <property type="entry name" value="PIN_VapC4-5_FitB-like"/>
    <property type="match status" value="1"/>
</dbReference>
<evidence type="ECO:0000256" key="8">
    <source>
        <dbReference type="HAMAP-Rule" id="MF_00265"/>
    </source>
</evidence>
<dbReference type="Pfam" id="PF01850">
    <property type="entry name" value="PIN"/>
    <property type="match status" value="1"/>
</dbReference>
<evidence type="ECO:0000313" key="11">
    <source>
        <dbReference type="Proteomes" id="UP000217257"/>
    </source>
</evidence>
<evidence type="ECO:0000256" key="7">
    <source>
        <dbReference type="ARBA" id="ARBA00038093"/>
    </source>
</evidence>
<keyword evidence="6 8" id="KW-0460">Magnesium</keyword>
<dbReference type="HAMAP" id="MF_00265">
    <property type="entry name" value="VapC_Nob1"/>
    <property type="match status" value="1"/>
</dbReference>
<keyword evidence="5 8" id="KW-0378">Hydrolase</keyword>
<dbReference type="InterPro" id="IPR022907">
    <property type="entry name" value="VapC_family"/>
</dbReference>
<evidence type="ECO:0000259" key="9">
    <source>
        <dbReference type="Pfam" id="PF01850"/>
    </source>
</evidence>
<dbReference type="InterPro" id="IPR002716">
    <property type="entry name" value="PIN_dom"/>
</dbReference>
<dbReference type="Proteomes" id="UP000217257">
    <property type="component" value="Chromosome"/>
</dbReference>
<evidence type="ECO:0000256" key="5">
    <source>
        <dbReference type="ARBA" id="ARBA00022801"/>
    </source>
</evidence>
<dbReference type="InterPro" id="IPR029060">
    <property type="entry name" value="PIN-like_dom_sf"/>
</dbReference>
<gene>
    <name evidence="8" type="primary">vapC</name>
    <name evidence="10" type="ORF">CYFUS_004459</name>
</gene>
<comment type="similarity">
    <text evidence="7 8">Belongs to the PINc/VapC protein family.</text>
</comment>
<keyword evidence="2 8" id="KW-1277">Toxin-antitoxin system</keyword>
<keyword evidence="4 8" id="KW-0479">Metal-binding</keyword>
<feature type="binding site" evidence="8">
    <location>
        <position position="11"/>
    </location>
    <ligand>
        <name>Mg(2+)</name>
        <dbReference type="ChEBI" id="CHEBI:18420"/>
    </ligand>
</feature>
<dbReference type="EC" id="3.1.-.-" evidence="8"/>
<dbReference type="InterPro" id="IPR050556">
    <property type="entry name" value="Type_II_TA_system_RNase"/>
</dbReference>
<comment type="function">
    <text evidence="8">Toxic component of a toxin-antitoxin (TA) system. An RNase.</text>
</comment>
<evidence type="ECO:0000256" key="6">
    <source>
        <dbReference type="ARBA" id="ARBA00022842"/>
    </source>
</evidence>
<feature type="binding site" evidence="8">
    <location>
        <position position="107"/>
    </location>
    <ligand>
        <name>Mg(2+)</name>
        <dbReference type="ChEBI" id="CHEBI:18420"/>
    </ligand>
</feature>
<keyword evidence="3 8" id="KW-0540">Nuclease</keyword>
<keyword evidence="8" id="KW-0800">Toxin</keyword>